<gene>
    <name evidence="3" type="ORF">GCM10022408_32510</name>
</gene>
<sequence>MPHPALTLNLRLAWERMRNEVPDRAFVRCMHELELIKLNLGGWLDDIDNKLKTGTYVFGNMSICNVPKGRYLVRPGSILTLEDTLVYYGLVGSAFEKIYDLIGWSQDRVDYSYRLNGAQQKSEWILNRFKGWENFRVKSVAKLQKYSHVVVADIAGYYENIDLSILGSQLRSLGISAGECDLLSRALNRWASTSGRGLPQGCIPSDILAKVYMDPIDKALANMGYDHYRYVDDIRIFCDSEQEAKKAVIALTVLLREKGLSLQSAKTKIYHKHDAVKKIEAIQPIIIDIINKLKKDPVELLLANGSVDDSSQDVEEDEEDINKVHIRIIKEAFDTFFTKGDYPFDKSLFRFLMKRLYQEKDDHAAHYCDFVFLMHPEEMHTVLTYLTEVDYGNSLSLIEEFLCSNNSVYEYQNYQLVEWLNNRSIIPTARLLARVRQLAFDSSSPEYLSAVTTEFVGRHGNAADLDRLEQMCKASNGLVQTKLMCTLARLEKSRRNGLFRRLEDAFFHNKSVIAYVANMDNLTLKVKRKK</sequence>
<evidence type="ECO:0000313" key="3">
    <source>
        <dbReference type="EMBL" id="GAA4016527.1"/>
    </source>
</evidence>
<dbReference type="Proteomes" id="UP001500567">
    <property type="component" value="Unassembled WGS sequence"/>
</dbReference>
<evidence type="ECO:0000313" key="4">
    <source>
        <dbReference type="Proteomes" id="UP001500567"/>
    </source>
</evidence>
<dbReference type="SUPFAM" id="SSF56672">
    <property type="entry name" value="DNA/RNA polymerases"/>
    <property type="match status" value="1"/>
</dbReference>
<comment type="similarity">
    <text evidence="1">Belongs to the bacterial reverse transcriptase family.</text>
</comment>
<evidence type="ECO:0000256" key="1">
    <source>
        <dbReference type="ARBA" id="ARBA00034120"/>
    </source>
</evidence>
<dbReference type="InterPro" id="IPR043128">
    <property type="entry name" value="Rev_trsase/Diguanyl_cyclase"/>
</dbReference>
<dbReference type="CDD" id="cd01646">
    <property type="entry name" value="RT_Bac_retron_I"/>
    <property type="match status" value="1"/>
</dbReference>
<comment type="caution">
    <text evidence="3">The sequence shown here is derived from an EMBL/GenBank/DDBJ whole genome shotgun (WGS) entry which is preliminary data.</text>
</comment>
<dbReference type="Pfam" id="PF00078">
    <property type="entry name" value="RVT_1"/>
    <property type="match status" value="1"/>
</dbReference>
<keyword evidence="4" id="KW-1185">Reference proteome</keyword>
<dbReference type="PANTHER" id="PTHR34047:SF8">
    <property type="entry name" value="PROTEIN YKFC"/>
    <property type="match status" value="1"/>
</dbReference>
<feature type="domain" description="Reverse transcriptase" evidence="2">
    <location>
        <begin position="1"/>
        <end position="287"/>
    </location>
</feature>
<dbReference type="PROSITE" id="PS50878">
    <property type="entry name" value="RT_POL"/>
    <property type="match status" value="1"/>
</dbReference>
<evidence type="ECO:0000259" key="2">
    <source>
        <dbReference type="PROSITE" id="PS50878"/>
    </source>
</evidence>
<dbReference type="InterPro" id="IPR051083">
    <property type="entry name" value="GrpII_Intron_Splice-Mob/Def"/>
</dbReference>
<dbReference type="InterPro" id="IPR043502">
    <property type="entry name" value="DNA/RNA_pol_sf"/>
</dbReference>
<dbReference type="EMBL" id="BAABDJ010000037">
    <property type="protein sequence ID" value="GAA4016527.1"/>
    <property type="molecule type" value="Genomic_DNA"/>
</dbReference>
<protein>
    <recommendedName>
        <fullName evidence="2">Reverse transcriptase domain-containing protein</fullName>
    </recommendedName>
</protein>
<name>A0ABP7SUB0_9BACT</name>
<dbReference type="PANTHER" id="PTHR34047">
    <property type="entry name" value="NUCLEAR INTRON MATURASE 1, MITOCHONDRIAL-RELATED"/>
    <property type="match status" value="1"/>
</dbReference>
<dbReference type="Gene3D" id="3.30.70.270">
    <property type="match status" value="1"/>
</dbReference>
<accession>A0ABP7SUB0</accession>
<organism evidence="3 4">
    <name type="scientific">Hymenobacter fastidiosus</name>
    <dbReference type="NCBI Taxonomy" id="486264"/>
    <lineage>
        <taxon>Bacteria</taxon>
        <taxon>Pseudomonadati</taxon>
        <taxon>Bacteroidota</taxon>
        <taxon>Cytophagia</taxon>
        <taxon>Cytophagales</taxon>
        <taxon>Hymenobacteraceae</taxon>
        <taxon>Hymenobacter</taxon>
    </lineage>
</organism>
<proteinExistence type="inferred from homology"/>
<dbReference type="InterPro" id="IPR000477">
    <property type="entry name" value="RT_dom"/>
</dbReference>
<reference evidence="4" key="1">
    <citation type="journal article" date="2019" name="Int. J. Syst. Evol. Microbiol.">
        <title>The Global Catalogue of Microorganisms (GCM) 10K type strain sequencing project: providing services to taxonomists for standard genome sequencing and annotation.</title>
        <authorList>
            <consortium name="The Broad Institute Genomics Platform"/>
            <consortium name="The Broad Institute Genome Sequencing Center for Infectious Disease"/>
            <person name="Wu L."/>
            <person name="Ma J."/>
        </authorList>
    </citation>
    <scope>NUCLEOTIDE SEQUENCE [LARGE SCALE GENOMIC DNA]</scope>
    <source>
        <strain evidence="4">JCM 17224</strain>
    </source>
</reference>